<comment type="caution">
    <text evidence="2">The sequence shown here is derived from an EMBL/GenBank/DDBJ whole genome shotgun (WGS) entry which is preliminary data.</text>
</comment>
<feature type="transmembrane region" description="Helical" evidence="1">
    <location>
        <begin position="32"/>
        <end position="50"/>
    </location>
</feature>
<dbReference type="EMBL" id="JSUH01000004">
    <property type="protein sequence ID" value="KHD98095.1"/>
    <property type="molecule type" value="Genomic_DNA"/>
</dbReference>
<organism evidence="2 3">
    <name type="scientific">Kocuria rosea subsp. polaris</name>
    <dbReference type="NCBI Taxonomy" id="136273"/>
    <lineage>
        <taxon>Bacteria</taxon>
        <taxon>Bacillati</taxon>
        <taxon>Actinomycetota</taxon>
        <taxon>Actinomycetes</taxon>
        <taxon>Micrococcales</taxon>
        <taxon>Micrococcaceae</taxon>
        <taxon>Kocuria</taxon>
    </lineage>
</organism>
<evidence type="ECO:0000313" key="3">
    <source>
        <dbReference type="Proteomes" id="UP000030466"/>
    </source>
</evidence>
<feature type="transmembrane region" description="Helical" evidence="1">
    <location>
        <begin position="79"/>
        <end position="98"/>
    </location>
</feature>
<proteinExistence type="predicted"/>
<keyword evidence="3" id="KW-1185">Reference proteome</keyword>
<accession>A0A0A6VT15</accession>
<dbReference type="RefSeq" id="WP_035924913.1">
    <property type="nucleotide sequence ID" value="NZ_JSUH01000004.1"/>
</dbReference>
<evidence type="ECO:0000256" key="1">
    <source>
        <dbReference type="SAM" id="Phobius"/>
    </source>
</evidence>
<keyword evidence="1" id="KW-0812">Transmembrane</keyword>
<gene>
    <name evidence="2" type="ORF">GY22_05945</name>
</gene>
<protein>
    <submittedName>
        <fullName evidence="2">Uncharacterized protein</fullName>
    </submittedName>
</protein>
<sequence length="201" mass="19785">MRYAMIAACSVAGLVAALVAVAVAGPAPLVLALGMSVVIGFGWPAATGIAARHRHNVIMTAAGVAAALLVQFLPGQQLVWLPAVVGVALMTVFAAELVRGEGAEHRLESAIASTAGVLAAVSSSGWIALAGDYRATGPDPALLVVVGAVLAALVALVGGRVIAAAPKSSPKRGVVALGVTPVAFLGVGAVFTARLVSTVVV</sequence>
<feature type="transmembrane region" description="Helical" evidence="1">
    <location>
        <begin position="174"/>
        <end position="196"/>
    </location>
</feature>
<feature type="transmembrane region" description="Helical" evidence="1">
    <location>
        <begin position="141"/>
        <end position="162"/>
    </location>
</feature>
<reference evidence="2 3" key="1">
    <citation type="journal article" date="2003" name="Int. J. Syst. Evol. Microbiol.">
        <title>Kocuria polaris sp. nov., an orange-pigmented psychrophilic bacterium isolated from an Antarctic cyanobacterial mat sample.</title>
        <authorList>
            <person name="Reddy G.S."/>
            <person name="Prakash J.S."/>
            <person name="Prabahar V."/>
            <person name="Matsumoto G.I."/>
            <person name="Stackebrandt E."/>
            <person name="Shivaji S."/>
        </authorList>
    </citation>
    <scope>NUCLEOTIDE SEQUENCE [LARGE SCALE GENOMIC DNA]</scope>
    <source>
        <strain evidence="2 3">CMS 76or</strain>
    </source>
</reference>
<feature type="transmembrane region" description="Helical" evidence="1">
    <location>
        <begin position="110"/>
        <end position="129"/>
    </location>
</feature>
<dbReference type="AlphaFoldDB" id="A0A0A6VT15"/>
<dbReference type="Proteomes" id="UP000030466">
    <property type="component" value="Unassembled WGS sequence"/>
</dbReference>
<evidence type="ECO:0000313" key="2">
    <source>
        <dbReference type="EMBL" id="KHD98095.1"/>
    </source>
</evidence>
<name>A0A0A6VT15_KOCRO</name>
<keyword evidence="1" id="KW-0472">Membrane</keyword>
<keyword evidence="1" id="KW-1133">Transmembrane helix</keyword>
<feature type="transmembrane region" description="Helical" evidence="1">
    <location>
        <begin position="57"/>
        <end position="73"/>
    </location>
</feature>